<accession>A0A177CMA4</accession>
<dbReference type="OrthoDB" id="10428066at2759"/>
<proteinExistence type="predicted"/>
<evidence type="ECO:0000256" key="1">
    <source>
        <dbReference type="SAM" id="MobiDB-lite"/>
    </source>
</evidence>
<protein>
    <submittedName>
        <fullName evidence="2">Uncharacterized protein</fullName>
    </submittedName>
</protein>
<feature type="compositionally biased region" description="Polar residues" evidence="1">
    <location>
        <begin position="155"/>
        <end position="172"/>
    </location>
</feature>
<evidence type="ECO:0000313" key="3">
    <source>
        <dbReference type="Proteomes" id="UP000077069"/>
    </source>
</evidence>
<dbReference type="InParanoid" id="A0A177CMA4"/>
<feature type="compositionally biased region" description="Polar residues" evidence="1">
    <location>
        <begin position="131"/>
        <end position="147"/>
    </location>
</feature>
<feature type="compositionally biased region" description="Polar residues" evidence="1">
    <location>
        <begin position="52"/>
        <end position="85"/>
    </location>
</feature>
<sequence length="238" mass="26242">MNGKWKKAKVKVEAVQAFDCLDRGGSQKPAAGYDTSGRLPRPSEGPPPEAQHQISPHGQSTSYYIGHPQSSAPTPYVGNPTQTPGPFQYTYQSPPPQTLQYTPQSSPPQQTSSPVADYKHTPYHSTYGPHHNSTTSSGYNAGVQSSSPRRDNCNGLIQPSWEQNRQFDTSDVGSPVKWNGADTPYDAYNQPRTDHSQRSNTAYGGDYQQHCDPRPMLPYGSSIVPNKYYHNCSDHLSQ</sequence>
<dbReference type="GeneID" id="28767489"/>
<dbReference type="AlphaFoldDB" id="A0A177CMA4"/>
<dbReference type="Proteomes" id="UP000077069">
    <property type="component" value="Unassembled WGS sequence"/>
</dbReference>
<dbReference type="EMBL" id="KV441550">
    <property type="protein sequence ID" value="OAG08665.1"/>
    <property type="molecule type" value="Genomic_DNA"/>
</dbReference>
<dbReference type="RefSeq" id="XP_018039030.1">
    <property type="nucleotide sequence ID" value="XM_018184003.1"/>
</dbReference>
<evidence type="ECO:0000313" key="2">
    <source>
        <dbReference type="EMBL" id="OAG08665.1"/>
    </source>
</evidence>
<reference evidence="2 3" key="1">
    <citation type="submission" date="2016-05" db="EMBL/GenBank/DDBJ databases">
        <title>Comparative analysis of secretome profiles of manganese(II)-oxidizing ascomycete fungi.</title>
        <authorList>
            <consortium name="DOE Joint Genome Institute"/>
            <person name="Zeiner C.A."/>
            <person name="Purvine S.O."/>
            <person name="Zink E.M."/>
            <person name="Wu S."/>
            <person name="Pasa-Tolic L."/>
            <person name="Chaput D.L."/>
            <person name="Haridas S."/>
            <person name="Grigoriev I.V."/>
            <person name="Santelli C.M."/>
            <person name="Hansel C.M."/>
        </authorList>
    </citation>
    <scope>NUCLEOTIDE SEQUENCE [LARGE SCALE GENOMIC DNA]</scope>
    <source>
        <strain evidence="2 3">AP3s5-JAC2a</strain>
    </source>
</reference>
<feature type="compositionally biased region" description="Low complexity" evidence="1">
    <location>
        <begin position="88"/>
        <end position="114"/>
    </location>
</feature>
<feature type="region of interest" description="Disordered" evidence="1">
    <location>
        <begin position="19"/>
        <end position="209"/>
    </location>
</feature>
<keyword evidence="3" id="KW-1185">Reference proteome</keyword>
<name>A0A177CMA4_9PLEO</name>
<organism evidence="2 3">
    <name type="scientific">Paraphaeosphaeria sporulosa</name>
    <dbReference type="NCBI Taxonomy" id="1460663"/>
    <lineage>
        <taxon>Eukaryota</taxon>
        <taxon>Fungi</taxon>
        <taxon>Dikarya</taxon>
        <taxon>Ascomycota</taxon>
        <taxon>Pezizomycotina</taxon>
        <taxon>Dothideomycetes</taxon>
        <taxon>Pleosporomycetidae</taxon>
        <taxon>Pleosporales</taxon>
        <taxon>Massarineae</taxon>
        <taxon>Didymosphaeriaceae</taxon>
        <taxon>Paraphaeosphaeria</taxon>
    </lineage>
</organism>
<gene>
    <name evidence="2" type="ORF">CC84DRAFT_1240028</name>
</gene>